<evidence type="ECO:0000256" key="2">
    <source>
        <dbReference type="ARBA" id="ARBA00022448"/>
    </source>
</evidence>
<evidence type="ECO:0000313" key="10">
    <source>
        <dbReference type="Proteomes" id="UP000602759"/>
    </source>
</evidence>
<protein>
    <submittedName>
        <fullName evidence="9">SusC/RagA family TonB-linked outer membrane protein</fullName>
    </submittedName>
</protein>
<name>A0ABR7YSP5_9SPHI</name>
<dbReference type="Pfam" id="PF07715">
    <property type="entry name" value="Plug"/>
    <property type="match status" value="1"/>
</dbReference>
<proteinExistence type="inferred from homology"/>
<comment type="similarity">
    <text evidence="7">Belongs to the TonB-dependent receptor family.</text>
</comment>
<accession>A0ABR7YSP5</accession>
<dbReference type="NCBIfam" id="TIGR04057">
    <property type="entry name" value="SusC_RagA_signa"/>
    <property type="match status" value="1"/>
</dbReference>
<evidence type="ECO:0000256" key="1">
    <source>
        <dbReference type="ARBA" id="ARBA00004571"/>
    </source>
</evidence>
<dbReference type="InterPro" id="IPR023997">
    <property type="entry name" value="TonB-dep_OMP_SusC/RagA_CS"/>
</dbReference>
<keyword evidence="6 7" id="KW-0998">Cell outer membrane</keyword>
<feature type="domain" description="TonB-dependent receptor plug" evidence="8">
    <location>
        <begin position="114"/>
        <end position="215"/>
    </location>
</feature>
<dbReference type="Proteomes" id="UP000602759">
    <property type="component" value="Unassembled WGS sequence"/>
</dbReference>
<evidence type="ECO:0000256" key="5">
    <source>
        <dbReference type="ARBA" id="ARBA00023136"/>
    </source>
</evidence>
<sequence>MIRVIWIVFLLMLIGNTVFSQQIAEGTVKDEEGKAIPNVNIINGRIRTQVQTDHGGKFSIRGTAGDTIMISKVGFQPLSWVFTAERHSMAFQLKKSNNVLQEVEISTGYQKIRKDKLTGSAYYLDSEQLELNVGSNVLDRLKDVVPGLNLLDRHPNMTIRGVSSIHGNMSPLIVVDDFPYEGDINDINPEDVETISVLKDAAAAAIWGTRAGNGVIVISTKKGSFGQRPDIAFQSNMTVGNKPDLFYTPTMSVSDYIDTERRVFEEGGYTATESNLDRLPLSEVVELLIAHREKEISLDKLEGSIDRLKQHDIRRDISKFLFRKTVASRSNLNIRGGGEQHVYSISTGYDRNLPQQLRVSNDRLTLRANNAFSFFEKRLTVQADIFGVFHKQIMDGHSIYTGLSPYERLVDSDGKHRAIYGFYRKPWLDQAENMGLLDWQYRPLDELENGDRNKMAENYQFNLGAAYKLLPNLRLKVLYQYAADNGREETHYSVNSYFARDLINKFAQLADSGLPTFPIPRSGILDEGTERNRSNSLRGNLEYDNTLGKHEINVMLGWEMRDRTMRNGRQRFYGYDEEYMSNQVVDYTKAYAMSYFPRRTDEIPFVQSLRYRQNRNLSYYANLNYSFDGRVTLSASARKDKSNVFGVSANLKGVPLFSIGAVWNVHKEPWLSDELKGIWRVKASFGYNGNMDNTLSSQITANYLAASATYLNRAEIINPPNADLRWERVKNANFGLQWISAGGRLDIGAEYYIKNGLDLIGDSPYAPSSGVDFYRGNTASTAGNGLELIVNTVNIDRAFKWKTGLLFSHARDKITRYLLKPSVMANAIEYGTTAFPIEGASRFAIYSFPWAGLDPTNGNPRGYLDGEISDDYRNIIAGTTLENATLNGPSFPTVFGAFRNTFLWRQWSASVNITYRFGYYVRMKSISYGFNYGLGGHGDIYERWQKPGDEQHTYVMSMPDANGDLYRDRFYTYGSQLVEKGDHIRLSDIRVAYADNYGLKRNRRLKIQYFMQFSNLGLLWVKNSRNIEPDNNNVPFPFQISIGTKIGL</sequence>
<dbReference type="InterPro" id="IPR039426">
    <property type="entry name" value="TonB-dep_rcpt-like"/>
</dbReference>
<evidence type="ECO:0000313" key="9">
    <source>
        <dbReference type="EMBL" id="MBD1434363.1"/>
    </source>
</evidence>
<evidence type="ECO:0000256" key="7">
    <source>
        <dbReference type="PROSITE-ProRule" id="PRU01360"/>
    </source>
</evidence>
<dbReference type="InterPro" id="IPR012910">
    <property type="entry name" value="Plug_dom"/>
</dbReference>
<organism evidence="9 10">
    <name type="scientific">Sphingobacterium micropteri</name>
    <dbReference type="NCBI Taxonomy" id="2763501"/>
    <lineage>
        <taxon>Bacteria</taxon>
        <taxon>Pseudomonadati</taxon>
        <taxon>Bacteroidota</taxon>
        <taxon>Sphingobacteriia</taxon>
        <taxon>Sphingobacteriales</taxon>
        <taxon>Sphingobacteriaceae</taxon>
        <taxon>Sphingobacterium</taxon>
    </lineage>
</organism>
<dbReference type="Pfam" id="PF13715">
    <property type="entry name" value="CarbopepD_reg_2"/>
    <property type="match status" value="1"/>
</dbReference>
<dbReference type="InterPro" id="IPR037066">
    <property type="entry name" value="Plug_dom_sf"/>
</dbReference>
<evidence type="ECO:0000259" key="8">
    <source>
        <dbReference type="Pfam" id="PF07715"/>
    </source>
</evidence>
<dbReference type="SUPFAM" id="SSF49464">
    <property type="entry name" value="Carboxypeptidase regulatory domain-like"/>
    <property type="match status" value="1"/>
</dbReference>
<gene>
    <name evidence="9" type="ORF">H8B06_16140</name>
</gene>
<comment type="caution">
    <text evidence="9">The sequence shown here is derived from an EMBL/GenBank/DDBJ whole genome shotgun (WGS) entry which is preliminary data.</text>
</comment>
<dbReference type="InterPro" id="IPR023996">
    <property type="entry name" value="TonB-dep_OMP_SusC/RagA"/>
</dbReference>
<dbReference type="PROSITE" id="PS52016">
    <property type="entry name" value="TONB_DEPENDENT_REC_3"/>
    <property type="match status" value="1"/>
</dbReference>
<dbReference type="RefSeq" id="WP_190995237.1">
    <property type="nucleotide sequence ID" value="NZ_JACOIK010000011.1"/>
</dbReference>
<reference evidence="9 10" key="1">
    <citation type="submission" date="2020-08" db="EMBL/GenBank/DDBJ databases">
        <title>Sphingobacterium sp. DN00404 isolated from aquaculture water.</title>
        <authorList>
            <person name="Zhang M."/>
        </authorList>
    </citation>
    <scope>NUCLEOTIDE SEQUENCE [LARGE SCALE GENOMIC DNA]</scope>
    <source>
        <strain evidence="9 10">DN00404</strain>
    </source>
</reference>
<comment type="subcellular location">
    <subcellularLocation>
        <location evidence="1 7">Cell outer membrane</location>
        <topology evidence="1 7">Multi-pass membrane protein</topology>
    </subcellularLocation>
</comment>
<dbReference type="Gene3D" id="2.60.40.1120">
    <property type="entry name" value="Carboxypeptidase-like, regulatory domain"/>
    <property type="match status" value="1"/>
</dbReference>
<dbReference type="NCBIfam" id="TIGR04056">
    <property type="entry name" value="OMP_RagA_SusC"/>
    <property type="match status" value="1"/>
</dbReference>
<dbReference type="Gene3D" id="2.170.130.10">
    <property type="entry name" value="TonB-dependent receptor, plug domain"/>
    <property type="match status" value="1"/>
</dbReference>
<dbReference type="InterPro" id="IPR036942">
    <property type="entry name" value="Beta-barrel_TonB_sf"/>
</dbReference>
<keyword evidence="5 7" id="KW-0472">Membrane</keyword>
<evidence type="ECO:0000256" key="4">
    <source>
        <dbReference type="ARBA" id="ARBA00022692"/>
    </source>
</evidence>
<dbReference type="InterPro" id="IPR008969">
    <property type="entry name" value="CarboxyPept-like_regulatory"/>
</dbReference>
<dbReference type="EMBL" id="JACOIK010000011">
    <property type="protein sequence ID" value="MBD1434363.1"/>
    <property type="molecule type" value="Genomic_DNA"/>
</dbReference>
<evidence type="ECO:0000256" key="6">
    <source>
        <dbReference type="ARBA" id="ARBA00023237"/>
    </source>
</evidence>
<keyword evidence="4 7" id="KW-0812">Transmembrane</keyword>
<evidence type="ECO:0000256" key="3">
    <source>
        <dbReference type="ARBA" id="ARBA00022452"/>
    </source>
</evidence>
<dbReference type="SUPFAM" id="SSF56935">
    <property type="entry name" value="Porins"/>
    <property type="match status" value="1"/>
</dbReference>
<keyword evidence="10" id="KW-1185">Reference proteome</keyword>
<keyword evidence="3 7" id="KW-1134">Transmembrane beta strand</keyword>
<keyword evidence="2 7" id="KW-0813">Transport</keyword>
<dbReference type="Gene3D" id="2.40.170.20">
    <property type="entry name" value="TonB-dependent receptor, beta-barrel domain"/>
    <property type="match status" value="1"/>
</dbReference>